<dbReference type="InterPro" id="IPR047243">
    <property type="entry name" value="RING-H2_BRAP2"/>
</dbReference>
<proteinExistence type="predicted"/>
<protein>
    <recommendedName>
        <fullName evidence="11">Zf-UBP-domain-containing protein</fullName>
    </recommendedName>
</protein>
<name>A0A9W8M4F5_9FUNG</name>
<feature type="region of interest" description="Disordered" evidence="6">
    <location>
        <begin position="532"/>
        <end position="551"/>
    </location>
</feature>
<evidence type="ECO:0000256" key="1">
    <source>
        <dbReference type="ARBA" id="ARBA00022723"/>
    </source>
</evidence>
<evidence type="ECO:0000256" key="4">
    <source>
        <dbReference type="PROSITE-ProRule" id="PRU00502"/>
    </source>
</evidence>
<dbReference type="EMBL" id="JANBUY010000116">
    <property type="protein sequence ID" value="KAJ2863613.1"/>
    <property type="molecule type" value="Genomic_DNA"/>
</dbReference>
<feature type="coiled-coil region" evidence="5">
    <location>
        <begin position="555"/>
        <end position="599"/>
    </location>
</feature>
<evidence type="ECO:0000313" key="9">
    <source>
        <dbReference type="EMBL" id="KAJ2863613.1"/>
    </source>
</evidence>
<keyword evidence="5" id="KW-0175">Coiled coil</keyword>
<dbReference type="InterPro" id="IPR011422">
    <property type="entry name" value="BRAP2/ETP1_RRM"/>
</dbReference>
<feature type="non-terminal residue" evidence="9">
    <location>
        <position position="640"/>
    </location>
</feature>
<dbReference type="SMART" id="SM00290">
    <property type="entry name" value="ZnF_UBP"/>
    <property type="match status" value="1"/>
</dbReference>
<evidence type="ECO:0000259" key="7">
    <source>
        <dbReference type="PROSITE" id="PS50089"/>
    </source>
</evidence>
<evidence type="ECO:0000256" key="6">
    <source>
        <dbReference type="SAM" id="MobiDB-lite"/>
    </source>
</evidence>
<dbReference type="Gene3D" id="3.30.40.10">
    <property type="entry name" value="Zinc/RING finger domain, C3HC4 (zinc finger)"/>
    <property type="match status" value="2"/>
</dbReference>
<dbReference type="Pfam" id="PF07576">
    <property type="entry name" value="BRAP2"/>
    <property type="match status" value="1"/>
</dbReference>
<dbReference type="GO" id="GO:0005737">
    <property type="term" value="C:cytoplasm"/>
    <property type="evidence" value="ECO:0007669"/>
    <property type="project" value="TreeGrafter"/>
</dbReference>
<sequence length="640" mass="70694">MYYYRIYIGLAQVVAPKAQKRTLSTSVRTVDIFDSSPPAHTRVNHQQQQQAQDLGLWLQHTIDYRFGRVQIEWSDDILAMSSGVSGSVEGAAGVFERGKPETSVACEVGILRLYRSTEDIPDTAVEVSSETTGETSDERPTVLAVLAVPGYMTPTDFLSFAGPFRDSIEHVRVVRDRSANHYMILLKLRDAQRATEFYAYYSGKTFSPLEPEICHVVYVNAVECELREIRGGDGALFEEATRRVCAQPASLFLRPVDPQAEELPTCPVCLERLDASASGLLTTLCQHTFHCRCLQRWGDGTCPVCRYTQTSPFVDQERFLRTVGGNSPAASAAQALPSPSSVVAASVTGADTSESEDNCCNVCGRTGDLWICLVCGTIGCGRYVNGHAKDHFNETQHPYSMELQSQCVWDYVGDGYVHRLLQNMADRKVIALDASAPPTAPLGQQQRDQRTSFVEAREKLDAVTQEYEILLTSQLESQREHYEMQIARLIHHHTQRPNHIDPSSQSRLAQLEQRLAAQQAAHQAEVQRLATERDLERRESAAERSRLEATAAKSLKKAADDARLLEEEKAMAQQLAANQDALNKQIDNLNDAVADLQEQVRDLTFFITTQDAIQAGGGSAELEGGSVVAVANPPPPIPAK</sequence>
<evidence type="ECO:0000256" key="5">
    <source>
        <dbReference type="SAM" id="Coils"/>
    </source>
</evidence>
<dbReference type="PROSITE" id="PS50271">
    <property type="entry name" value="ZF_UBP"/>
    <property type="match status" value="1"/>
</dbReference>
<feature type="domain" description="RING-type" evidence="7">
    <location>
        <begin position="266"/>
        <end position="306"/>
    </location>
</feature>
<gene>
    <name evidence="9" type="ORF">GGH94_003475</name>
</gene>
<comment type="caution">
    <text evidence="9">The sequence shown here is derived from an EMBL/GenBank/DDBJ whole genome shotgun (WGS) entry which is preliminary data.</text>
</comment>
<dbReference type="GO" id="GO:0007265">
    <property type="term" value="P:Ras protein signal transduction"/>
    <property type="evidence" value="ECO:0007669"/>
    <property type="project" value="TreeGrafter"/>
</dbReference>
<dbReference type="Pfam" id="PF13639">
    <property type="entry name" value="zf-RING_2"/>
    <property type="match status" value="1"/>
</dbReference>
<dbReference type="PANTHER" id="PTHR24007">
    <property type="entry name" value="BRCA1-ASSOCIATED PROTEIN"/>
    <property type="match status" value="1"/>
</dbReference>
<organism evidence="9 10">
    <name type="scientific">Coemansia aciculifera</name>
    <dbReference type="NCBI Taxonomy" id="417176"/>
    <lineage>
        <taxon>Eukaryota</taxon>
        <taxon>Fungi</taxon>
        <taxon>Fungi incertae sedis</taxon>
        <taxon>Zoopagomycota</taxon>
        <taxon>Kickxellomycotina</taxon>
        <taxon>Kickxellomycetes</taxon>
        <taxon>Kickxellales</taxon>
        <taxon>Kickxellaceae</taxon>
        <taxon>Coemansia</taxon>
    </lineage>
</organism>
<evidence type="ECO:0000259" key="8">
    <source>
        <dbReference type="PROSITE" id="PS50271"/>
    </source>
</evidence>
<dbReference type="GO" id="GO:0016567">
    <property type="term" value="P:protein ubiquitination"/>
    <property type="evidence" value="ECO:0007669"/>
    <property type="project" value="TreeGrafter"/>
</dbReference>
<reference evidence="9" key="1">
    <citation type="submission" date="2022-07" db="EMBL/GenBank/DDBJ databases">
        <title>Phylogenomic reconstructions and comparative analyses of Kickxellomycotina fungi.</title>
        <authorList>
            <person name="Reynolds N.K."/>
            <person name="Stajich J.E."/>
            <person name="Barry K."/>
            <person name="Grigoriev I.V."/>
            <person name="Crous P."/>
            <person name="Smith M.E."/>
        </authorList>
    </citation>
    <scope>NUCLEOTIDE SEQUENCE</scope>
    <source>
        <strain evidence="9">RSA 476</strain>
    </source>
</reference>
<evidence type="ECO:0008006" key="11">
    <source>
        <dbReference type="Google" id="ProtNLM"/>
    </source>
</evidence>
<dbReference type="GO" id="GO:0061630">
    <property type="term" value="F:ubiquitin protein ligase activity"/>
    <property type="evidence" value="ECO:0007669"/>
    <property type="project" value="TreeGrafter"/>
</dbReference>
<keyword evidence="1" id="KW-0479">Metal-binding</keyword>
<evidence type="ECO:0000313" key="10">
    <source>
        <dbReference type="Proteomes" id="UP001140074"/>
    </source>
</evidence>
<feature type="compositionally biased region" description="Basic and acidic residues" evidence="6">
    <location>
        <begin position="532"/>
        <end position="547"/>
    </location>
</feature>
<dbReference type="InterPro" id="IPR013083">
    <property type="entry name" value="Znf_RING/FYVE/PHD"/>
</dbReference>
<feature type="domain" description="UBP-type" evidence="8">
    <location>
        <begin position="339"/>
        <end position="436"/>
    </location>
</feature>
<evidence type="ECO:0000256" key="3">
    <source>
        <dbReference type="ARBA" id="ARBA00022833"/>
    </source>
</evidence>
<keyword evidence="2 4" id="KW-0863">Zinc-finger</keyword>
<dbReference type="InterPro" id="IPR001607">
    <property type="entry name" value="Znf_UBP"/>
</dbReference>
<dbReference type="Pfam" id="PF02148">
    <property type="entry name" value="zf-UBP"/>
    <property type="match status" value="1"/>
</dbReference>
<keyword evidence="10" id="KW-1185">Reference proteome</keyword>
<keyword evidence="3" id="KW-0862">Zinc</keyword>
<dbReference type="CDD" id="cd16457">
    <property type="entry name" value="RING-H2_BRAP2"/>
    <property type="match status" value="1"/>
</dbReference>
<dbReference type="SMART" id="SM00184">
    <property type="entry name" value="RING"/>
    <property type="match status" value="1"/>
</dbReference>
<dbReference type="GO" id="GO:0008270">
    <property type="term" value="F:zinc ion binding"/>
    <property type="evidence" value="ECO:0007669"/>
    <property type="project" value="UniProtKB-KW"/>
</dbReference>
<dbReference type="InterPro" id="IPR001841">
    <property type="entry name" value="Znf_RING"/>
</dbReference>
<evidence type="ECO:0000256" key="2">
    <source>
        <dbReference type="ARBA" id="ARBA00022771"/>
    </source>
</evidence>
<dbReference type="PANTHER" id="PTHR24007:SF7">
    <property type="entry name" value="BRCA1-ASSOCIATED PROTEIN"/>
    <property type="match status" value="1"/>
</dbReference>
<dbReference type="PROSITE" id="PS50089">
    <property type="entry name" value="ZF_RING_2"/>
    <property type="match status" value="1"/>
</dbReference>
<dbReference type="SUPFAM" id="SSF57850">
    <property type="entry name" value="RING/U-box"/>
    <property type="match status" value="2"/>
</dbReference>
<dbReference type="AlphaFoldDB" id="A0A9W8M4F5"/>
<accession>A0A9W8M4F5</accession>
<dbReference type="Proteomes" id="UP001140074">
    <property type="component" value="Unassembled WGS sequence"/>
</dbReference>